<dbReference type="EMBL" id="JAEACU010000001">
    <property type="protein sequence ID" value="KAH7545520.1"/>
    <property type="molecule type" value="Genomic_DNA"/>
</dbReference>
<feature type="transmembrane region" description="Helical" evidence="1">
    <location>
        <begin position="20"/>
        <end position="40"/>
    </location>
</feature>
<keyword evidence="1" id="KW-1133">Transmembrane helix</keyword>
<keyword evidence="1" id="KW-0812">Transmembrane</keyword>
<accession>A0A978W0N6</accession>
<dbReference type="AlphaFoldDB" id="A0A978W0N6"/>
<comment type="caution">
    <text evidence="2">The sequence shown here is derived from an EMBL/GenBank/DDBJ whole genome shotgun (WGS) entry which is preliminary data.</text>
</comment>
<organism evidence="2 3">
    <name type="scientific">Ziziphus jujuba var. spinosa</name>
    <dbReference type="NCBI Taxonomy" id="714518"/>
    <lineage>
        <taxon>Eukaryota</taxon>
        <taxon>Viridiplantae</taxon>
        <taxon>Streptophyta</taxon>
        <taxon>Embryophyta</taxon>
        <taxon>Tracheophyta</taxon>
        <taxon>Spermatophyta</taxon>
        <taxon>Magnoliopsida</taxon>
        <taxon>eudicotyledons</taxon>
        <taxon>Gunneridae</taxon>
        <taxon>Pentapetalae</taxon>
        <taxon>rosids</taxon>
        <taxon>fabids</taxon>
        <taxon>Rosales</taxon>
        <taxon>Rhamnaceae</taxon>
        <taxon>Paliureae</taxon>
        <taxon>Ziziphus</taxon>
    </lineage>
</organism>
<protein>
    <submittedName>
        <fullName evidence="2">Uncharacterized protein</fullName>
    </submittedName>
</protein>
<reference evidence="2" key="1">
    <citation type="journal article" date="2021" name="Front. Plant Sci.">
        <title>Chromosome-Scale Genome Assembly for Chinese Sour Jujube and Insights Into Its Genome Evolution and Domestication Signature.</title>
        <authorList>
            <person name="Shen L.-Y."/>
            <person name="Luo H."/>
            <person name="Wang X.-L."/>
            <person name="Wang X.-M."/>
            <person name="Qiu X.-J."/>
            <person name="Liu H."/>
            <person name="Zhou S.-S."/>
            <person name="Jia K.-H."/>
            <person name="Nie S."/>
            <person name="Bao Y.-T."/>
            <person name="Zhang R.-G."/>
            <person name="Yun Q.-Z."/>
            <person name="Chai Y.-H."/>
            <person name="Lu J.-Y."/>
            <person name="Li Y."/>
            <person name="Zhao S.-W."/>
            <person name="Mao J.-F."/>
            <person name="Jia S.-G."/>
            <person name="Mao Y.-M."/>
        </authorList>
    </citation>
    <scope>NUCLEOTIDE SEQUENCE</scope>
    <source>
        <strain evidence="2">AT0</strain>
        <tissue evidence="2">Leaf</tissue>
    </source>
</reference>
<evidence type="ECO:0000313" key="2">
    <source>
        <dbReference type="EMBL" id="KAH7545520.1"/>
    </source>
</evidence>
<name>A0A978W0N6_ZIZJJ</name>
<evidence type="ECO:0000256" key="1">
    <source>
        <dbReference type="SAM" id="Phobius"/>
    </source>
</evidence>
<evidence type="ECO:0000313" key="3">
    <source>
        <dbReference type="Proteomes" id="UP000813462"/>
    </source>
</evidence>
<gene>
    <name evidence="2" type="ORF">FEM48_Zijuj01G0102500</name>
</gene>
<keyword evidence="1" id="KW-0472">Membrane</keyword>
<dbReference type="Proteomes" id="UP000813462">
    <property type="component" value="Unassembled WGS sequence"/>
</dbReference>
<sequence length="97" mass="10751">MVISVPYCNTLVYELVNGAMGFVQGSSVLLDTMVLVWFYSMMPFPQIFLRGIVIPWTSTAAAAQSLPGCPDRWGNLKAPYPFGMAKGCYLADEIFHH</sequence>
<proteinExistence type="predicted"/>